<evidence type="ECO:0000313" key="3">
    <source>
        <dbReference type="Proteomes" id="UP000502345"/>
    </source>
</evidence>
<dbReference type="EMBL" id="CP050124">
    <property type="protein sequence ID" value="QIP41255.1"/>
    <property type="molecule type" value="Genomic_DNA"/>
</dbReference>
<dbReference type="AlphaFoldDB" id="A0A6G9CW27"/>
<gene>
    <name evidence="2" type="ORF">G9444_4010</name>
</gene>
<organism evidence="2 3">
    <name type="scientific">Rhodococcus erythropolis</name>
    <name type="common">Arthrobacter picolinophilus</name>
    <dbReference type="NCBI Taxonomy" id="1833"/>
    <lineage>
        <taxon>Bacteria</taxon>
        <taxon>Bacillati</taxon>
        <taxon>Actinomycetota</taxon>
        <taxon>Actinomycetes</taxon>
        <taxon>Mycobacteriales</taxon>
        <taxon>Nocardiaceae</taxon>
        <taxon>Rhodococcus</taxon>
        <taxon>Rhodococcus erythropolis group</taxon>
    </lineage>
</organism>
<sequence length="93" mass="10427">MRRTHPGLFEGIHDVGRRPRNDAQSLGKKPESNRLAHSGQYSQRSALRRRETEWFQRCHLTSADEPCHGHHDVGEFALSGMHGVSLALLVSAS</sequence>
<evidence type="ECO:0000313" key="2">
    <source>
        <dbReference type="EMBL" id="QIP41255.1"/>
    </source>
</evidence>
<name>A0A6G9CW27_RHOER</name>
<feature type="compositionally biased region" description="Basic and acidic residues" evidence="1">
    <location>
        <begin position="11"/>
        <end position="21"/>
    </location>
</feature>
<protein>
    <submittedName>
        <fullName evidence="2">Uncharacterized protein</fullName>
    </submittedName>
</protein>
<reference evidence="2 3" key="1">
    <citation type="submission" date="2020-03" db="EMBL/GenBank/DDBJ databases">
        <title>Screen low temperature-resistant strains for efficient degradation of petroleum hydrocarbons under the low temperature.</title>
        <authorList>
            <person name="Wang Y."/>
            <person name="Chen J."/>
        </authorList>
    </citation>
    <scope>NUCLEOTIDE SEQUENCE [LARGE SCALE GENOMIC DNA]</scope>
    <source>
        <strain evidence="2 3">KB1</strain>
    </source>
</reference>
<evidence type="ECO:0000256" key="1">
    <source>
        <dbReference type="SAM" id="MobiDB-lite"/>
    </source>
</evidence>
<dbReference type="Proteomes" id="UP000502345">
    <property type="component" value="Chromosome"/>
</dbReference>
<proteinExistence type="predicted"/>
<accession>A0A6G9CW27</accession>
<feature type="region of interest" description="Disordered" evidence="1">
    <location>
        <begin position="1"/>
        <end position="46"/>
    </location>
</feature>